<dbReference type="Proteomes" id="UP000595663">
    <property type="component" value="Chromosome"/>
</dbReference>
<evidence type="ECO:0000313" key="2">
    <source>
        <dbReference type="Proteomes" id="UP000595663"/>
    </source>
</evidence>
<gene>
    <name evidence="1" type="ORF">AMJAP_1400</name>
</gene>
<dbReference type="OrthoDB" id="6120956at2"/>
<dbReference type="EMBL" id="AP014545">
    <property type="protein sequence ID" value="BBB25995.1"/>
    <property type="molecule type" value="Genomic_DNA"/>
</dbReference>
<dbReference type="Pfam" id="PF08891">
    <property type="entry name" value="YfcL"/>
    <property type="match status" value="1"/>
</dbReference>
<accession>A0A7R6SSU7</accession>
<name>A0A7R6SSU7_9GAMM</name>
<protein>
    <recommendedName>
        <fullName evidence="3">YfcL protein</fullName>
    </recommendedName>
</protein>
<organism evidence="1 2">
    <name type="scientific">Amphritea japonica ATCC BAA-1530</name>
    <dbReference type="NCBI Taxonomy" id="1278309"/>
    <lineage>
        <taxon>Bacteria</taxon>
        <taxon>Pseudomonadati</taxon>
        <taxon>Pseudomonadota</taxon>
        <taxon>Gammaproteobacteria</taxon>
        <taxon>Oceanospirillales</taxon>
        <taxon>Oceanospirillaceae</taxon>
        <taxon>Amphritea</taxon>
    </lineage>
</organism>
<evidence type="ECO:0008006" key="3">
    <source>
        <dbReference type="Google" id="ProtNLM"/>
    </source>
</evidence>
<reference evidence="1 2" key="1">
    <citation type="journal article" date="2008" name="Int. J. Syst. Evol. Microbiol.">
        <title>Amphritea japonica sp. nov. and Amphritea balenae sp. nov., isolated from the sediment adjacent to sperm whale carcasses off Kagoshima, Japan.</title>
        <authorList>
            <person name="Miyazaki M."/>
            <person name="Nogi Y."/>
            <person name="Fujiwara Y."/>
            <person name="Kawato M."/>
            <person name="Nagahama T."/>
            <person name="Kubokawa K."/>
            <person name="Horikoshi K."/>
        </authorList>
    </citation>
    <scope>NUCLEOTIDE SEQUENCE [LARGE SCALE GENOMIC DNA]</scope>
    <source>
        <strain evidence="1 2">ATCC BAA-1530</strain>
    </source>
</reference>
<dbReference type="AlphaFoldDB" id="A0A7R6SSU7"/>
<sequence>MNPYQQQADSLYNHLITMESGAEPEQLFLCSYLLGHISLASAEQGDTAEQFDQQVEHSLNDAFKVDKLSEQDISDIRSLWHTLTETHT</sequence>
<dbReference type="RefSeq" id="WP_019621601.1">
    <property type="nucleotide sequence ID" value="NZ_AP014545.1"/>
</dbReference>
<dbReference type="InterPro" id="IPR014987">
    <property type="entry name" value="UPF_YfcL"/>
</dbReference>
<proteinExistence type="predicted"/>
<dbReference type="KEGG" id="ajp:AMJAP_1400"/>
<keyword evidence="2" id="KW-1185">Reference proteome</keyword>
<evidence type="ECO:0000313" key="1">
    <source>
        <dbReference type="EMBL" id="BBB25995.1"/>
    </source>
</evidence>